<dbReference type="Proteomes" id="UP000193404">
    <property type="component" value="Chromosome"/>
</dbReference>
<evidence type="ECO:0000313" key="3">
    <source>
        <dbReference type="Proteomes" id="UP000193404"/>
    </source>
</evidence>
<dbReference type="SUPFAM" id="SSF56176">
    <property type="entry name" value="FAD-binding/transporter-associated domain-like"/>
    <property type="match status" value="1"/>
</dbReference>
<gene>
    <name evidence="2" type="ORF">B6F84_04745</name>
</gene>
<dbReference type="PANTHER" id="PTHR11748">
    <property type="entry name" value="D-LACTATE DEHYDROGENASE"/>
    <property type="match status" value="1"/>
</dbReference>
<dbReference type="GO" id="GO:0071949">
    <property type="term" value="F:FAD binding"/>
    <property type="evidence" value="ECO:0007669"/>
    <property type="project" value="InterPro"/>
</dbReference>
<dbReference type="GO" id="GO:1903457">
    <property type="term" value="P:lactate catabolic process"/>
    <property type="evidence" value="ECO:0007669"/>
    <property type="project" value="TreeGrafter"/>
</dbReference>
<keyword evidence="3" id="KW-1185">Reference proteome</keyword>
<dbReference type="STRING" id="282676.B6F84_04745"/>
<dbReference type="RefSeq" id="WP_148691174.1">
    <property type="nucleotide sequence ID" value="NZ_CP020477.1"/>
</dbReference>
<accession>A0A1W6JYY4</accession>
<evidence type="ECO:0000259" key="1">
    <source>
        <dbReference type="PROSITE" id="PS51387"/>
    </source>
</evidence>
<dbReference type="PROSITE" id="PS51387">
    <property type="entry name" value="FAD_PCMH"/>
    <property type="match status" value="1"/>
</dbReference>
<dbReference type="EMBL" id="CP020477">
    <property type="protein sequence ID" value="ARM75404.1"/>
    <property type="molecule type" value="Genomic_DNA"/>
</dbReference>
<reference evidence="2 3" key="1">
    <citation type="submission" date="2017-03" db="EMBL/GenBank/DDBJ databases">
        <title>Sulfur activation and transportation mechanism of thermophilic Archaea Acidianus manzaensis YN-25.</title>
        <authorList>
            <person name="Ma Y."/>
            <person name="Yang Y."/>
            <person name="Xia J."/>
        </authorList>
    </citation>
    <scope>NUCLEOTIDE SEQUENCE [LARGE SCALE GENOMIC DNA]</scope>
    <source>
        <strain evidence="2 3">YN-25</strain>
    </source>
</reference>
<dbReference type="InterPro" id="IPR006094">
    <property type="entry name" value="Oxid_FAD_bind_N"/>
</dbReference>
<dbReference type="GO" id="GO:0004458">
    <property type="term" value="F:D-lactate dehydrogenase (cytochrome) activity"/>
    <property type="evidence" value="ECO:0007669"/>
    <property type="project" value="TreeGrafter"/>
</dbReference>
<dbReference type="Pfam" id="PF01565">
    <property type="entry name" value="FAD_binding_4"/>
    <property type="match status" value="1"/>
</dbReference>
<dbReference type="GeneID" id="41590203"/>
<organism evidence="2 3">
    <name type="scientific">Acidianus manzaensis</name>
    <dbReference type="NCBI Taxonomy" id="282676"/>
    <lineage>
        <taxon>Archaea</taxon>
        <taxon>Thermoproteota</taxon>
        <taxon>Thermoprotei</taxon>
        <taxon>Sulfolobales</taxon>
        <taxon>Sulfolobaceae</taxon>
        <taxon>Acidianus</taxon>
    </lineage>
</organism>
<dbReference type="GO" id="GO:0008720">
    <property type="term" value="F:D-lactate dehydrogenase (NAD+) activity"/>
    <property type="evidence" value="ECO:0007669"/>
    <property type="project" value="TreeGrafter"/>
</dbReference>
<dbReference type="InterPro" id="IPR036318">
    <property type="entry name" value="FAD-bd_PCMH-like_sf"/>
</dbReference>
<name>A0A1W6JYY4_9CREN</name>
<dbReference type="AlphaFoldDB" id="A0A1W6JYY4"/>
<protein>
    <recommendedName>
        <fullName evidence="1">FAD-binding PCMH-type domain-containing protein</fullName>
    </recommendedName>
</protein>
<dbReference type="OrthoDB" id="26910at2157"/>
<dbReference type="Gene3D" id="3.30.465.10">
    <property type="match status" value="1"/>
</dbReference>
<dbReference type="InterPro" id="IPR016166">
    <property type="entry name" value="FAD-bd_PCMH"/>
</dbReference>
<feature type="domain" description="FAD-binding PCMH-type" evidence="1">
    <location>
        <begin position="38"/>
        <end position="202"/>
    </location>
</feature>
<sequence length="399" mass="45961">MNTRYFDQEKIDYSIDKKIVIEKSKDWSFTSPILSKISKEKIADIVVFPKDEDEVIKIVEYAIEEHIPIIPRGSGYGTVGGLIPIKGGIILDMSKLSSVVEEDEEEITVYAGTPFYDKGFLFNPRVYPTIYQKASIGGYFCGGSWGIGSFMFGPNWDQVTEVTMVNPRGKLVKLKGGDTKIAAHAEGTTGIVTRLKVLKFTENDYIPQLFLFDRLHDAIKFIEKLYEDLPLIYHITLRSPEITHLTKDITGFDTNKWAVLVVSKDIIEGYIDGSPLWSKRNVFFAGVYTNLVLKEKREIYYTQYHIEIDKLEEMIKKVRESQDVIIESEFANDRKGHTYFMVYNEPAFFKVQEILGATTFNLHSLYINNRLDKAHLQRILMYKKMYDKEDLFNPGKIKV</sequence>
<proteinExistence type="predicted"/>
<dbReference type="PANTHER" id="PTHR11748:SF118">
    <property type="entry name" value="ALKYLDIHYDROXYACETONEPHOSPHATE SYNTHASE (PRECURSOR)"/>
    <property type="match status" value="1"/>
</dbReference>
<dbReference type="InterPro" id="IPR016169">
    <property type="entry name" value="FAD-bd_PCMH_sub2"/>
</dbReference>
<dbReference type="KEGG" id="aman:B6F84_04745"/>
<evidence type="ECO:0000313" key="2">
    <source>
        <dbReference type="EMBL" id="ARM75404.1"/>
    </source>
</evidence>